<evidence type="ECO:0000313" key="3">
    <source>
        <dbReference type="Proteomes" id="UP000010121"/>
    </source>
</evidence>
<name>C8S461_9RHOB</name>
<keyword evidence="3" id="KW-1185">Reference proteome</keyword>
<organism evidence="2 3">
    <name type="scientific">Rhodobacter ferrooxidans</name>
    <dbReference type="NCBI Taxonomy" id="371731"/>
    <lineage>
        <taxon>Bacteria</taxon>
        <taxon>Pseudomonadati</taxon>
        <taxon>Pseudomonadota</taxon>
        <taxon>Alphaproteobacteria</taxon>
        <taxon>Rhodobacterales</taxon>
        <taxon>Rhodobacter group</taxon>
        <taxon>Rhodobacter</taxon>
    </lineage>
</organism>
<evidence type="ECO:0000313" key="2">
    <source>
        <dbReference type="EMBL" id="EEW24227.1"/>
    </source>
</evidence>
<reference evidence="2 3" key="1">
    <citation type="submission" date="2009-08" db="EMBL/GenBank/DDBJ databases">
        <title>The draft genome of Rhodobacter sp. SW2.</title>
        <authorList>
            <consortium name="US DOE Joint Genome Institute (JGI-PGF)"/>
            <person name="Lucas S."/>
            <person name="Copeland A."/>
            <person name="Lapidus A."/>
            <person name="Glavina del Rio T."/>
            <person name="Tice H."/>
            <person name="Bruce D."/>
            <person name="Goodwin L."/>
            <person name="Pitluck S."/>
            <person name="Larimer F."/>
            <person name="Land M.L."/>
            <person name="Hauser L."/>
            <person name="Emerson D."/>
        </authorList>
    </citation>
    <scope>NUCLEOTIDE SEQUENCE [LARGE SCALE GENOMIC DNA]</scope>
    <source>
        <strain evidence="2 3">SW2</strain>
    </source>
</reference>
<protein>
    <recommendedName>
        <fullName evidence="1">YjiS-like domain-containing protein</fullName>
    </recommendedName>
</protein>
<dbReference type="Pfam" id="PF06568">
    <property type="entry name" value="YjiS-like"/>
    <property type="match status" value="1"/>
</dbReference>
<evidence type="ECO:0000259" key="1">
    <source>
        <dbReference type="Pfam" id="PF06568"/>
    </source>
</evidence>
<proteinExistence type="predicted"/>
<gene>
    <name evidence="2" type="ORF">Rsw2DRAFT_2847</name>
</gene>
<dbReference type="STRING" id="371731.Rsw2DRAFT_2847"/>
<dbReference type="OrthoDB" id="8244198at2"/>
<sequence>MAFLHTARTTPHGLGDRIAAVVKLGREALQRRRVYGRTLRELAALSTRELDDLGISRAMITRIAADAAYGK</sequence>
<dbReference type="RefSeq" id="WP_008032119.1">
    <property type="nucleotide sequence ID" value="NZ_ACYY01000023.1"/>
</dbReference>
<dbReference type="EMBL" id="ACYY01000023">
    <property type="protein sequence ID" value="EEW24227.1"/>
    <property type="molecule type" value="Genomic_DNA"/>
</dbReference>
<dbReference type="AlphaFoldDB" id="C8S461"/>
<dbReference type="Proteomes" id="UP000010121">
    <property type="component" value="Unassembled WGS sequence"/>
</dbReference>
<accession>C8S461</accession>
<comment type="caution">
    <text evidence="2">The sequence shown here is derived from an EMBL/GenBank/DDBJ whole genome shotgun (WGS) entry which is preliminary data.</text>
</comment>
<dbReference type="eggNOG" id="COG5457">
    <property type="taxonomic scope" value="Bacteria"/>
</dbReference>
<feature type="domain" description="YjiS-like" evidence="1">
    <location>
        <begin position="26"/>
        <end position="60"/>
    </location>
</feature>
<dbReference type="InterPro" id="IPR009506">
    <property type="entry name" value="YjiS-like"/>
</dbReference>